<organism evidence="2 3">
    <name type="scientific">Ataeniobius toweri</name>
    <dbReference type="NCBI Taxonomy" id="208326"/>
    <lineage>
        <taxon>Eukaryota</taxon>
        <taxon>Metazoa</taxon>
        <taxon>Chordata</taxon>
        <taxon>Craniata</taxon>
        <taxon>Vertebrata</taxon>
        <taxon>Euteleostomi</taxon>
        <taxon>Actinopterygii</taxon>
        <taxon>Neopterygii</taxon>
        <taxon>Teleostei</taxon>
        <taxon>Neoteleostei</taxon>
        <taxon>Acanthomorphata</taxon>
        <taxon>Ovalentaria</taxon>
        <taxon>Atherinomorphae</taxon>
        <taxon>Cyprinodontiformes</taxon>
        <taxon>Goodeidae</taxon>
        <taxon>Ataeniobius</taxon>
    </lineage>
</organism>
<comment type="caution">
    <text evidence="2">The sequence shown here is derived from an EMBL/GenBank/DDBJ whole genome shotgun (WGS) entry which is preliminary data.</text>
</comment>
<gene>
    <name evidence="2" type="ORF">ATANTOWER_008795</name>
</gene>
<proteinExistence type="predicted"/>
<reference evidence="2 3" key="1">
    <citation type="submission" date="2021-07" db="EMBL/GenBank/DDBJ databases">
        <authorList>
            <person name="Palmer J.M."/>
        </authorList>
    </citation>
    <scope>NUCLEOTIDE SEQUENCE [LARGE SCALE GENOMIC DNA]</scope>
    <source>
        <strain evidence="2 3">AT_MEX2019</strain>
        <tissue evidence="2">Muscle</tissue>
    </source>
</reference>
<keyword evidence="3" id="KW-1185">Reference proteome</keyword>
<accession>A0ABU7AEH6</accession>
<protein>
    <submittedName>
        <fullName evidence="2">Uncharacterized protein</fullName>
    </submittedName>
</protein>
<name>A0ABU7AEH6_9TELE</name>
<evidence type="ECO:0000256" key="1">
    <source>
        <dbReference type="SAM" id="MobiDB-lite"/>
    </source>
</evidence>
<sequence length="68" mass="7415">MSKEITALHTVGRRFSSGCGDVLISVNVSAQGHSFIQLRGRQSSSTVGSLKPSSKEKHMKLRLSWRAS</sequence>
<feature type="region of interest" description="Disordered" evidence="1">
    <location>
        <begin position="44"/>
        <end position="68"/>
    </location>
</feature>
<evidence type="ECO:0000313" key="2">
    <source>
        <dbReference type="EMBL" id="MED6236412.1"/>
    </source>
</evidence>
<dbReference type="EMBL" id="JAHUTI010011896">
    <property type="protein sequence ID" value="MED6236412.1"/>
    <property type="molecule type" value="Genomic_DNA"/>
</dbReference>
<dbReference type="Proteomes" id="UP001345963">
    <property type="component" value="Unassembled WGS sequence"/>
</dbReference>
<feature type="compositionally biased region" description="Basic residues" evidence="1">
    <location>
        <begin position="57"/>
        <end position="68"/>
    </location>
</feature>
<evidence type="ECO:0000313" key="3">
    <source>
        <dbReference type="Proteomes" id="UP001345963"/>
    </source>
</evidence>